<evidence type="ECO:0000256" key="3">
    <source>
        <dbReference type="ARBA" id="ARBA00022723"/>
    </source>
</evidence>
<dbReference type="EMBL" id="CP010028">
    <property type="protein sequence ID" value="AIZ45716.1"/>
    <property type="molecule type" value="Genomic_DNA"/>
</dbReference>
<keyword evidence="3" id="KW-0479">Metal-binding</keyword>
<gene>
    <name evidence="6" type="ORF">QR90_12485</name>
</gene>
<dbReference type="Gene3D" id="3.90.180.10">
    <property type="entry name" value="Medium-chain alcohol dehydrogenases, catalytic domain"/>
    <property type="match status" value="2"/>
</dbReference>
<evidence type="ECO:0000313" key="6">
    <source>
        <dbReference type="EMBL" id="AIZ45716.1"/>
    </source>
</evidence>
<dbReference type="SUPFAM" id="SSF51735">
    <property type="entry name" value="NAD(P)-binding Rossmann-fold domains"/>
    <property type="match status" value="1"/>
</dbReference>
<dbReference type="PANTHER" id="PTHR43350:SF19">
    <property type="entry name" value="D-GULOSIDE 3-DEHYDROGENASE"/>
    <property type="match status" value="1"/>
</dbReference>
<comment type="cofactor">
    <cofactor evidence="1">
        <name>Zn(2+)</name>
        <dbReference type="ChEBI" id="CHEBI:29105"/>
    </cofactor>
</comment>
<dbReference type="Proteomes" id="UP000030634">
    <property type="component" value="Chromosome"/>
</dbReference>
<dbReference type="GO" id="GO:0016491">
    <property type="term" value="F:oxidoreductase activity"/>
    <property type="evidence" value="ECO:0007669"/>
    <property type="project" value="UniProtKB-KW"/>
</dbReference>
<dbReference type="KEGG" id="dsw:QR90_12485"/>
<organism evidence="6 7">
    <name type="scientific">Deinococcus radiopugnans</name>
    <dbReference type="NCBI Taxonomy" id="57497"/>
    <lineage>
        <taxon>Bacteria</taxon>
        <taxon>Thermotogati</taxon>
        <taxon>Deinococcota</taxon>
        <taxon>Deinococci</taxon>
        <taxon>Deinococcales</taxon>
        <taxon>Deinococcaceae</taxon>
        <taxon>Deinococcus</taxon>
    </lineage>
</organism>
<dbReference type="SUPFAM" id="SSF50129">
    <property type="entry name" value="GroES-like"/>
    <property type="match status" value="1"/>
</dbReference>
<accession>A0A0A7KHU7</accession>
<dbReference type="STRING" id="1182571.QR90_12485"/>
<dbReference type="InterPro" id="IPR011032">
    <property type="entry name" value="GroES-like_sf"/>
</dbReference>
<evidence type="ECO:0000256" key="5">
    <source>
        <dbReference type="ARBA" id="ARBA00023002"/>
    </source>
</evidence>
<dbReference type="AlphaFoldDB" id="A0A0A7KHU7"/>
<dbReference type="RefSeq" id="WP_039684981.1">
    <property type="nucleotide sequence ID" value="NZ_CP010028.1"/>
</dbReference>
<reference evidence="7" key="1">
    <citation type="submission" date="2014-11" db="EMBL/GenBank/DDBJ databases">
        <title>Hymenobacter sp. DG25B genome submission.</title>
        <authorList>
            <person name="Jung H.-Y."/>
            <person name="Kim M.K."/>
            <person name="Srinivasan S."/>
            <person name="Lim S."/>
        </authorList>
    </citation>
    <scope>NUCLEOTIDE SEQUENCE [LARGE SCALE GENOMIC DNA]</scope>
    <source>
        <strain evidence="7">DY59</strain>
    </source>
</reference>
<evidence type="ECO:0000256" key="4">
    <source>
        <dbReference type="ARBA" id="ARBA00022833"/>
    </source>
</evidence>
<dbReference type="GO" id="GO:0046872">
    <property type="term" value="F:metal ion binding"/>
    <property type="evidence" value="ECO:0007669"/>
    <property type="project" value="UniProtKB-KW"/>
</dbReference>
<proteinExistence type="inferred from homology"/>
<protein>
    <submittedName>
        <fullName evidence="6">Theronine dehydrogenase</fullName>
    </submittedName>
</protein>
<keyword evidence="5" id="KW-0560">Oxidoreductase</keyword>
<keyword evidence="4" id="KW-0862">Zinc</keyword>
<name>A0A0A7KHU7_9DEIO</name>
<dbReference type="Gene3D" id="3.40.50.720">
    <property type="entry name" value="NAD(P)-binding Rossmann-like Domain"/>
    <property type="match status" value="1"/>
</dbReference>
<evidence type="ECO:0000256" key="1">
    <source>
        <dbReference type="ARBA" id="ARBA00001947"/>
    </source>
</evidence>
<dbReference type="InterPro" id="IPR036291">
    <property type="entry name" value="NAD(P)-bd_dom_sf"/>
</dbReference>
<dbReference type="PANTHER" id="PTHR43350">
    <property type="entry name" value="NAD-DEPENDENT ALCOHOL DEHYDROGENASE"/>
    <property type="match status" value="1"/>
</dbReference>
<evidence type="ECO:0000313" key="7">
    <source>
        <dbReference type="Proteomes" id="UP000030634"/>
    </source>
</evidence>
<comment type="similarity">
    <text evidence="2">Belongs to the zinc-containing alcohol dehydrogenase family.</text>
</comment>
<sequence length="296" mass="31782">MPRRLTVTAPHEFCWEEVTLPPPGSGEVRVRTILSAISVASELSVARDGPFPSRLGYQTLGVVTEVEADVGLAVGVRVITTLGHASAGIHQAGRVIPVPDHIPDRQALTVILGEETHKGIRRVTPQPSERVLVAGAGLLGLLSVFNLTRRGVRNVTVLEPDAQRRELALAFGAAAAHVPGHLPHDAYDVGLECSAAPHGFAELLAHLRPGGRCCVLSDGNWGTLTLPPAFHARELSVVASGDGEDYAAYAAWLWQNTDPVLERLWSETIRPDALPITFARLRHSPRPVSVVVEWTA</sequence>
<evidence type="ECO:0000256" key="2">
    <source>
        <dbReference type="ARBA" id="ARBA00008072"/>
    </source>
</evidence>
<dbReference type="HOGENOM" id="CLU_026673_9_1_0"/>